<protein>
    <submittedName>
        <fullName evidence="1">Uncharacterized protein</fullName>
    </submittedName>
</protein>
<dbReference type="EMBL" id="JARBDR010000657">
    <property type="protein sequence ID" value="KAJ8309014.1"/>
    <property type="molecule type" value="Genomic_DNA"/>
</dbReference>
<gene>
    <name evidence="1" type="ORF">KUTeg_013888</name>
</gene>
<proteinExistence type="predicted"/>
<sequence length="102" mass="11631">MIFPIVHSNLDVHLFDSHAMVLHGREDLTFSQGNAITNIIFLQFLMTWSDQEFNFKKLPTVPYSLPALSTQYIVKFLFECTSAEATPSIAFNTPLIVNLERP</sequence>
<evidence type="ECO:0000313" key="1">
    <source>
        <dbReference type="EMBL" id="KAJ8309014.1"/>
    </source>
</evidence>
<keyword evidence="2" id="KW-1185">Reference proteome</keyword>
<name>A0ABQ9EVD7_TEGGR</name>
<accession>A0ABQ9EVD7</accession>
<organism evidence="1 2">
    <name type="scientific">Tegillarca granosa</name>
    <name type="common">Malaysian cockle</name>
    <name type="synonym">Anadara granosa</name>
    <dbReference type="NCBI Taxonomy" id="220873"/>
    <lineage>
        <taxon>Eukaryota</taxon>
        <taxon>Metazoa</taxon>
        <taxon>Spiralia</taxon>
        <taxon>Lophotrochozoa</taxon>
        <taxon>Mollusca</taxon>
        <taxon>Bivalvia</taxon>
        <taxon>Autobranchia</taxon>
        <taxon>Pteriomorphia</taxon>
        <taxon>Arcoida</taxon>
        <taxon>Arcoidea</taxon>
        <taxon>Arcidae</taxon>
        <taxon>Tegillarca</taxon>
    </lineage>
</organism>
<reference evidence="1 2" key="1">
    <citation type="submission" date="2022-12" db="EMBL/GenBank/DDBJ databases">
        <title>Chromosome-level genome of Tegillarca granosa.</title>
        <authorList>
            <person name="Kim J."/>
        </authorList>
    </citation>
    <scope>NUCLEOTIDE SEQUENCE [LARGE SCALE GENOMIC DNA]</scope>
    <source>
        <strain evidence="1">Teg-2019</strain>
        <tissue evidence="1">Adductor muscle</tissue>
    </source>
</reference>
<evidence type="ECO:0000313" key="2">
    <source>
        <dbReference type="Proteomes" id="UP001217089"/>
    </source>
</evidence>
<dbReference type="Proteomes" id="UP001217089">
    <property type="component" value="Unassembled WGS sequence"/>
</dbReference>
<comment type="caution">
    <text evidence="1">The sequence shown here is derived from an EMBL/GenBank/DDBJ whole genome shotgun (WGS) entry which is preliminary data.</text>
</comment>